<dbReference type="InterPro" id="IPR000727">
    <property type="entry name" value="T_SNARE_dom"/>
</dbReference>
<keyword evidence="7 9" id="KW-0472">Membrane</keyword>
<dbReference type="EMBL" id="JACKWZ010000050">
    <property type="protein sequence ID" value="KAF9418823.1"/>
    <property type="molecule type" value="Genomic_DNA"/>
</dbReference>
<evidence type="ECO:0000256" key="4">
    <source>
        <dbReference type="ARBA" id="ARBA00022927"/>
    </source>
</evidence>
<comment type="caution">
    <text evidence="11">The sequence shown here is derived from an EMBL/GenBank/DDBJ whole genome shotgun (WGS) entry which is preliminary data.</text>
</comment>
<gene>
    <name evidence="11" type="ORF">HW555_004490</name>
</gene>
<dbReference type="SUPFAM" id="SSF58038">
    <property type="entry name" value="SNARE fusion complex"/>
    <property type="match status" value="1"/>
</dbReference>
<dbReference type="CDD" id="cd15853">
    <property type="entry name" value="SNARE_Bet1"/>
    <property type="match status" value="1"/>
</dbReference>
<dbReference type="Gene3D" id="1.20.5.110">
    <property type="match status" value="1"/>
</dbReference>
<protein>
    <recommendedName>
        <fullName evidence="10">t-SNARE coiled-coil homology domain-containing protein</fullName>
    </recommendedName>
</protein>
<keyword evidence="5 9" id="KW-1133">Transmembrane helix</keyword>
<evidence type="ECO:0000259" key="10">
    <source>
        <dbReference type="PROSITE" id="PS50192"/>
    </source>
</evidence>
<dbReference type="PANTHER" id="PTHR12791">
    <property type="entry name" value="GOLGI SNARE BET1-RELATED"/>
    <property type="match status" value="1"/>
</dbReference>
<evidence type="ECO:0000256" key="9">
    <source>
        <dbReference type="SAM" id="Phobius"/>
    </source>
</evidence>
<sequence length="200" mass="23283">MLHKEVNVVPCDGYEMNRYYLHLPPQEANNLAFHGQFQALQRTKRISSRKKTRQQNLSRLFLGGTFGPTPLSSYKKLQILIKTAGRNSMRRARDGYQYQPVPRVATDDALEFDNNRMAEELSDKISSLKDISIELGNEVRYQEKLLRGLDDDADRSVGFLGKTMGRVLRLGKGNHNYYIFYLFLFAIFVFFLLYIVLKFR</sequence>
<keyword evidence="6" id="KW-0333">Golgi apparatus</keyword>
<evidence type="ECO:0000256" key="7">
    <source>
        <dbReference type="ARBA" id="ARBA00023136"/>
    </source>
</evidence>
<evidence type="ECO:0000256" key="2">
    <source>
        <dbReference type="ARBA" id="ARBA00022448"/>
    </source>
</evidence>
<evidence type="ECO:0000256" key="6">
    <source>
        <dbReference type="ARBA" id="ARBA00023034"/>
    </source>
</evidence>
<proteinExistence type="predicted"/>
<feature type="transmembrane region" description="Helical" evidence="9">
    <location>
        <begin position="178"/>
        <end position="197"/>
    </location>
</feature>
<keyword evidence="3 9" id="KW-0812">Transmembrane</keyword>
<evidence type="ECO:0000313" key="11">
    <source>
        <dbReference type="EMBL" id="KAF9418823.1"/>
    </source>
</evidence>
<dbReference type="GO" id="GO:0015031">
    <property type="term" value="P:protein transport"/>
    <property type="evidence" value="ECO:0007669"/>
    <property type="project" value="UniProtKB-KW"/>
</dbReference>
<feature type="domain" description="T-SNARE coiled-coil homology" evidence="10">
    <location>
        <begin position="108"/>
        <end position="170"/>
    </location>
</feature>
<comment type="subcellular location">
    <subcellularLocation>
        <location evidence="8">Endomembrane system</location>
        <topology evidence="8">Single-pass type IV membrane protein</topology>
    </subcellularLocation>
    <subcellularLocation>
        <location evidence="1">Golgi apparatus membrane</location>
    </subcellularLocation>
</comment>
<reference evidence="11" key="1">
    <citation type="submission" date="2020-08" db="EMBL/GenBank/DDBJ databases">
        <title>Spodoptera exigua strain:BAW_Kor-Di-RS1 Genome sequencing and assembly.</title>
        <authorList>
            <person name="Kim J."/>
            <person name="Nam H.Y."/>
            <person name="Kwon M."/>
            <person name="Choi J.H."/>
            <person name="Cho S.R."/>
            <person name="Kim G.-H."/>
        </authorList>
    </citation>
    <scope>NUCLEOTIDE SEQUENCE</scope>
    <source>
        <strain evidence="11">BAW_Kor-Di-RS1</strain>
        <tissue evidence="11">Whole-body</tissue>
    </source>
</reference>
<keyword evidence="4" id="KW-0653">Protein transport</keyword>
<evidence type="ECO:0000256" key="8">
    <source>
        <dbReference type="ARBA" id="ARBA00046280"/>
    </source>
</evidence>
<dbReference type="Proteomes" id="UP000648187">
    <property type="component" value="Unassembled WGS sequence"/>
</dbReference>
<dbReference type="InterPro" id="IPR039899">
    <property type="entry name" value="BET1_SNARE"/>
</dbReference>
<dbReference type="AlphaFoldDB" id="A0A835GLZ5"/>
<evidence type="ECO:0000256" key="5">
    <source>
        <dbReference type="ARBA" id="ARBA00022989"/>
    </source>
</evidence>
<dbReference type="SMART" id="SM00397">
    <property type="entry name" value="t_SNARE"/>
    <property type="match status" value="1"/>
</dbReference>
<dbReference type="PROSITE" id="PS50192">
    <property type="entry name" value="T_SNARE"/>
    <property type="match status" value="1"/>
</dbReference>
<dbReference type="GO" id="GO:0000139">
    <property type="term" value="C:Golgi membrane"/>
    <property type="evidence" value="ECO:0007669"/>
    <property type="project" value="UniProtKB-SubCell"/>
</dbReference>
<name>A0A835GLZ5_SPOEX</name>
<keyword evidence="2" id="KW-0813">Transport</keyword>
<evidence type="ECO:0000256" key="1">
    <source>
        <dbReference type="ARBA" id="ARBA00004394"/>
    </source>
</evidence>
<accession>A0A835GLZ5</accession>
<keyword evidence="12" id="KW-1185">Reference proteome</keyword>
<evidence type="ECO:0000313" key="12">
    <source>
        <dbReference type="Proteomes" id="UP000648187"/>
    </source>
</evidence>
<evidence type="ECO:0000256" key="3">
    <source>
        <dbReference type="ARBA" id="ARBA00022692"/>
    </source>
</evidence>
<organism evidence="11 12">
    <name type="scientific">Spodoptera exigua</name>
    <name type="common">Beet armyworm</name>
    <name type="synonym">Noctua fulgens</name>
    <dbReference type="NCBI Taxonomy" id="7107"/>
    <lineage>
        <taxon>Eukaryota</taxon>
        <taxon>Metazoa</taxon>
        <taxon>Ecdysozoa</taxon>
        <taxon>Arthropoda</taxon>
        <taxon>Hexapoda</taxon>
        <taxon>Insecta</taxon>
        <taxon>Pterygota</taxon>
        <taxon>Neoptera</taxon>
        <taxon>Endopterygota</taxon>
        <taxon>Lepidoptera</taxon>
        <taxon>Glossata</taxon>
        <taxon>Ditrysia</taxon>
        <taxon>Noctuoidea</taxon>
        <taxon>Noctuidae</taxon>
        <taxon>Amphipyrinae</taxon>
        <taxon>Spodoptera</taxon>
    </lineage>
</organism>